<protein>
    <submittedName>
        <fullName evidence="5">Prephenate dehydrogenase</fullName>
    </submittedName>
</protein>
<evidence type="ECO:0000259" key="4">
    <source>
        <dbReference type="PROSITE" id="PS51176"/>
    </source>
</evidence>
<dbReference type="Pfam" id="PF20463">
    <property type="entry name" value="PDH_C"/>
    <property type="match status" value="1"/>
</dbReference>
<dbReference type="Pfam" id="PF02153">
    <property type="entry name" value="PDH_N"/>
    <property type="match status" value="1"/>
</dbReference>
<dbReference type="RefSeq" id="WP_025023219.1">
    <property type="nucleotide sequence ID" value="NZ_AZDZ01000019.1"/>
</dbReference>
<dbReference type="GO" id="GO:0008977">
    <property type="term" value="F:prephenate dehydrogenase (NAD+) activity"/>
    <property type="evidence" value="ECO:0007669"/>
    <property type="project" value="InterPro"/>
</dbReference>
<dbReference type="PROSITE" id="PS51176">
    <property type="entry name" value="PDH_ADH"/>
    <property type="match status" value="1"/>
</dbReference>
<comment type="pathway">
    <text evidence="3">Amino-acid biosynthesis.</text>
</comment>
<reference evidence="5 6" key="1">
    <citation type="journal article" date="2015" name="Genome Announc.">
        <title>Expanding the biotechnology potential of lactobacilli through comparative genomics of 213 strains and associated genera.</title>
        <authorList>
            <person name="Sun Z."/>
            <person name="Harris H.M."/>
            <person name="McCann A."/>
            <person name="Guo C."/>
            <person name="Argimon S."/>
            <person name="Zhang W."/>
            <person name="Yang X."/>
            <person name="Jeffery I.B."/>
            <person name="Cooney J.C."/>
            <person name="Kagawa T.F."/>
            <person name="Liu W."/>
            <person name="Song Y."/>
            <person name="Salvetti E."/>
            <person name="Wrobel A."/>
            <person name="Rasinkangas P."/>
            <person name="Parkhill J."/>
            <person name="Rea M.C."/>
            <person name="O'Sullivan O."/>
            <person name="Ritari J."/>
            <person name="Douillard F.P."/>
            <person name="Paul Ross R."/>
            <person name="Yang R."/>
            <person name="Briner A.E."/>
            <person name="Felis G.E."/>
            <person name="de Vos W.M."/>
            <person name="Barrangou R."/>
            <person name="Klaenhammer T.R."/>
            <person name="Caufield P.W."/>
            <person name="Cui Y."/>
            <person name="Zhang H."/>
            <person name="O'Toole P.W."/>
        </authorList>
    </citation>
    <scope>NUCLEOTIDE SEQUENCE [LARGE SCALE GENOMIC DNA]</scope>
    <source>
        <strain evidence="5 6">DSM 19682</strain>
    </source>
</reference>
<evidence type="ECO:0000256" key="3">
    <source>
        <dbReference type="ARBA" id="ARBA00029440"/>
    </source>
</evidence>
<accession>A0A0R1K7B5</accession>
<dbReference type="GO" id="GO:0070403">
    <property type="term" value="F:NAD+ binding"/>
    <property type="evidence" value="ECO:0007669"/>
    <property type="project" value="InterPro"/>
</dbReference>
<dbReference type="SUPFAM" id="SSF48179">
    <property type="entry name" value="6-phosphogluconate dehydrogenase C-terminal domain-like"/>
    <property type="match status" value="1"/>
</dbReference>
<dbReference type="PANTHER" id="PTHR21363:SF0">
    <property type="entry name" value="PREPHENATE DEHYDROGENASE [NADP(+)]"/>
    <property type="match status" value="1"/>
</dbReference>
<feature type="domain" description="Prephenate/arogenate dehydrogenase" evidence="4">
    <location>
        <begin position="2"/>
        <end position="279"/>
    </location>
</feature>
<dbReference type="PATRIC" id="fig|1423775.4.peg.1723"/>
<dbReference type="InterPro" id="IPR046826">
    <property type="entry name" value="PDH_N"/>
</dbReference>
<keyword evidence="6" id="KW-1185">Reference proteome</keyword>
<dbReference type="InterPro" id="IPR050812">
    <property type="entry name" value="Preph/Arog_dehydrog"/>
</dbReference>
<sequence length="279" mass="30482">MKTIIVVGLGAMGASVAEGLRTPTSKIFGIDNDAATCKIAVTEHVVDEIIKMDNLLVRNADLIVLAGPIRMIQDQLQLLQTMKLSGETIVTDIGSTKSEIMESAKGLPNFIGGHPMVGTDKKGIRNRNKDMFVGKPFFVVGDSQKIKLLSNLLEPLHSDIQAITATDHDKLVTSISDLPHVAAFALVNAIDRELPNNQLGWQGSVAGGFIDTTRIAQSNPELWSQILLSNRDSVVDGIDQLMTTLQEYKLSLIENNDKKLTEHIAEAKRIRQKVGELHE</sequence>
<evidence type="ECO:0000313" key="5">
    <source>
        <dbReference type="EMBL" id="KRK79324.1"/>
    </source>
</evidence>
<evidence type="ECO:0000256" key="1">
    <source>
        <dbReference type="ARBA" id="ARBA00007964"/>
    </source>
</evidence>
<dbReference type="Gene3D" id="3.40.50.720">
    <property type="entry name" value="NAD(P)-binding Rossmann-like Domain"/>
    <property type="match status" value="1"/>
</dbReference>
<name>A0A0R1K7B5_9LACO</name>
<dbReference type="GO" id="GO:0006571">
    <property type="term" value="P:tyrosine biosynthetic process"/>
    <property type="evidence" value="ECO:0007669"/>
    <property type="project" value="InterPro"/>
</dbReference>
<proteinExistence type="inferred from homology"/>
<dbReference type="OrthoDB" id="9802008at2"/>
<dbReference type="InterPro" id="IPR046825">
    <property type="entry name" value="PDH_C"/>
</dbReference>
<dbReference type="eggNOG" id="COG0287">
    <property type="taxonomic scope" value="Bacteria"/>
</dbReference>
<dbReference type="Proteomes" id="UP000051248">
    <property type="component" value="Unassembled WGS sequence"/>
</dbReference>
<keyword evidence="2" id="KW-0560">Oxidoreductase</keyword>
<dbReference type="InterPro" id="IPR036291">
    <property type="entry name" value="NAD(P)-bd_dom_sf"/>
</dbReference>
<comment type="similarity">
    <text evidence="1">Belongs to the prephenate/arogenate dehydrogenase family.</text>
</comment>
<comment type="caution">
    <text evidence="5">The sequence shown here is derived from an EMBL/GenBank/DDBJ whole genome shotgun (WGS) entry which is preliminary data.</text>
</comment>
<evidence type="ECO:0000256" key="2">
    <source>
        <dbReference type="ARBA" id="ARBA00023002"/>
    </source>
</evidence>
<dbReference type="AlphaFoldDB" id="A0A0R1K7B5"/>
<dbReference type="SUPFAM" id="SSF51735">
    <property type="entry name" value="NAD(P)-binding Rossmann-fold domains"/>
    <property type="match status" value="1"/>
</dbReference>
<gene>
    <name evidence="5" type="ORF">FD03_GL001690</name>
</gene>
<dbReference type="EMBL" id="AZDZ01000019">
    <property type="protein sequence ID" value="KRK79324.1"/>
    <property type="molecule type" value="Genomic_DNA"/>
</dbReference>
<dbReference type="Gene3D" id="1.10.3660.10">
    <property type="entry name" value="6-phosphogluconate dehydrogenase C-terminal like domain"/>
    <property type="match status" value="1"/>
</dbReference>
<dbReference type="InterPro" id="IPR008927">
    <property type="entry name" value="6-PGluconate_DH-like_C_sf"/>
</dbReference>
<dbReference type="InterPro" id="IPR003099">
    <property type="entry name" value="Prephen_DH"/>
</dbReference>
<dbReference type="GO" id="GO:0004665">
    <property type="term" value="F:prephenate dehydrogenase (NADP+) activity"/>
    <property type="evidence" value="ECO:0007669"/>
    <property type="project" value="InterPro"/>
</dbReference>
<organism evidence="5 6">
    <name type="scientific">Companilactobacillus nodensis DSM 19682 = JCM 14932 = NBRC 107160</name>
    <dbReference type="NCBI Taxonomy" id="1423775"/>
    <lineage>
        <taxon>Bacteria</taxon>
        <taxon>Bacillati</taxon>
        <taxon>Bacillota</taxon>
        <taxon>Bacilli</taxon>
        <taxon>Lactobacillales</taxon>
        <taxon>Lactobacillaceae</taxon>
        <taxon>Companilactobacillus</taxon>
    </lineage>
</organism>
<dbReference type="PANTHER" id="PTHR21363">
    <property type="entry name" value="PREPHENATE DEHYDROGENASE"/>
    <property type="match status" value="1"/>
</dbReference>
<evidence type="ECO:0000313" key="6">
    <source>
        <dbReference type="Proteomes" id="UP000051248"/>
    </source>
</evidence>
<dbReference type="STRING" id="1423775.FD03_GL001690"/>